<evidence type="ECO:0000313" key="2">
    <source>
        <dbReference type="EMBL" id="JAN95409.1"/>
    </source>
</evidence>
<keyword evidence="1" id="KW-0732">Signal</keyword>
<feature type="non-terminal residue" evidence="2">
    <location>
        <position position="154"/>
    </location>
</feature>
<proteinExistence type="evidence at transcript level"/>
<feature type="chain" id="PRO_5006128419" evidence="1">
    <location>
        <begin position="22"/>
        <end position="154"/>
    </location>
</feature>
<dbReference type="EMBL" id="GDUN01000510">
    <property type="protein sequence ID" value="JAN95409.1"/>
    <property type="molecule type" value="mRNA"/>
</dbReference>
<reference evidence="2" key="1">
    <citation type="journal article" date="2016" name="PLoS ONE">
        <title>A Deep Insight into the Sialome of Male and Female Aedes aegypti Mosquitoes.</title>
        <authorList>
            <person name="Ribeiro J.M."/>
            <person name="Martin-Martin I."/>
            <person name="Arca B."/>
            <person name="Calvo E."/>
        </authorList>
    </citation>
    <scope>NUCLEOTIDE SEQUENCE</scope>
    <source>
        <strain evidence="2">Liverpool</strain>
        <tissue evidence="2">Salivary glands</tissue>
    </source>
</reference>
<protein>
    <submittedName>
        <fullName evidence="2">Putative secreted protein</fullName>
    </submittedName>
</protein>
<feature type="signal peptide" evidence="1">
    <location>
        <begin position="1"/>
        <end position="21"/>
    </location>
</feature>
<accession>A0A0P6J036</accession>
<feature type="non-terminal residue" evidence="2">
    <location>
        <position position="1"/>
    </location>
</feature>
<name>A0A0P6J036_AEDAE</name>
<dbReference type="AlphaFoldDB" id="A0A0P6J036"/>
<evidence type="ECO:0000256" key="1">
    <source>
        <dbReference type="SAM" id="SignalP"/>
    </source>
</evidence>
<sequence>QTMLSCALAIFSYLFLRCIISNFFCSCKSLLLSNDGYRQVLSNCLAADDSFNLCYSPAFFIEPIIPPSSLTSTSHVSPCNEASSLRSTPLCTERIRSEHHLCSVVGRHSCNIPCLSYPSRFDYLLDTGFAVEFSELVVHPSQPHTVLLHAAKDR</sequence>
<organism evidence="2">
    <name type="scientific">Aedes aegypti</name>
    <name type="common">Yellowfever mosquito</name>
    <name type="synonym">Culex aegypti</name>
    <dbReference type="NCBI Taxonomy" id="7159"/>
    <lineage>
        <taxon>Eukaryota</taxon>
        <taxon>Metazoa</taxon>
        <taxon>Ecdysozoa</taxon>
        <taxon>Arthropoda</taxon>
        <taxon>Hexapoda</taxon>
        <taxon>Insecta</taxon>
        <taxon>Pterygota</taxon>
        <taxon>Neoptera</taxon>
        <taxon>Endopterygota</taxon>
        <taxon>Diptera</taxon>
        <taxon>Nematocera</taxon>
        <taxon>Culicoidea</taxon>
        <taxon>Culicidae</taxon>
        <taxon>Culicinae</taxon>
        <taxon>Aedini</taxon>
        <taxon>Aedes</taxon>
        <taxon>Stegomyia</taxon>
    </lineage>
</organism>